<evidence type="ECO:0000256" key="1">
    <source>
        <dbReference type="SAM" id="SignalP"/>
    </source>
</evidence>
<dbReference type="AlphaFoldDB" id="A0A1G6J0I6"/>
<reference evidence="3" key="1">
    <citation type="submission" date="2016-09" db="EMBL/GenBank/DDBJ databases">
        <authorList>
            <person name="Varghese N."/>
            <person name="Submissions S."/>
        </authorList>
    </citation>
    <scope>NUCLEOTIDE SEQUENCE [LARGE SCALE GENOMIC DNA]</scope>
    <source>
        <strain evidence="3">25nlg</strain>
    </source>
</reference>
<name>A0A1G6J0I6_9BACI</name>
<sequence length="343" mass="40052">MRKMWVSVISLMIGTLLAGCEAALVKPEDIIREALEGEEQPVAYEAETFHDEGFTEKILVNTNGDMRQDFYMGSIPTQSHIYRGDTMYELDYEGKTIIEKESDGSNTKHLPLKRLTTTIDQLADTHTMEVTNGEKYLERDVHHLIFEPKEEGDMRAEYWVDKETFIILREVIENEFEAYEMTTKFLRLDVNVTDSDFELGDTSGLEQLVAKEYIPLEEIPDFFDQPVWLPDHELNNWEIVGTFIKYKGVGSEDSVVVNYVDDGDREFVFEVDRNLHRVQWEPEIYSEETARDVMIRMSWEPSAHQAVWIENDLRYDLFTQQDWARDDAIRVIESMTVLEVESD</sequence>
<feature type="signal peptide" evidence="1">
    <location>
        <begin position="1"/>
        <end position="18"/>
    </location>
</feature>
<evidence type="ECO:0000313" key="3">
    <source>
        <dbReference type="Proteomes" id="UP000242662"/>
    </source>
</evidence>
<dbReference type="OrthoDB" id="2888082at2"/>
<dbReference type="EMBL" id="FMYM01000005">
    <property type="protein sequence ID" value="SDC11805.1"/>
    <property type="molecule type" value="Genomic_DNA"/>
</dbReference>
<dbReference type="PROSITE" id="PS51257">
    <property type="entry name" value="PROKAR_LIPOPROTEIN"/>
    <property type="match status" value="1"/>
</dbReference>
<organism evidence="2 3">
    <name type="scientific">Shouchella lonarensis</name>
    <dbReference type="NCBI Taxonomy" id="1464122"/>
    <lineage>
        <taxon>Bacteria</taxon>
        <taxon>Bacillati</taxon>
        <taxon>Bacillota</taxon>
        <taxon>Bacilli</taxon>
        <taxon>Bacillales</taxon>
        <taxon>Bacillaceae</taxon>
        <taxon>Shouchella</taxon>
    </lineage>
</organism>
<evidence type="ECO:0000313" key="2">
    <source>
        <dbReference type="EMBL" id="SDC11805.1"/>
    </source>
</evidence>
<gene>
    <name evidence="2" type="ORF">SAMN05421737_105208</name>
</gene>
<dbReference type="Proteomes" id="UP000242662">
    <property type="component" value="Unassembled WGS sequence"/>
</dbReference>
<dbReference type="Gene3D" id="2.50.20.10">
    <property type="entry name" value="Lipoprotein localisation LolA/LolB/LppX"/>
    <property type="match status" value="1"/>
</dbReference>
<proteinExistence type="predicted"/>
<keyword evidence="3" id="KW-1185">Reference proteome</keyword>
<keyword evidence="1" id="KW-0732">Signal</keyword>
<dbReference type="STRING" id="1464122.SAMN05421737_105208"/>
<dbReference type="RefSeq" id="WP_090775555.1">
    <property type="nucleotide sequence ID" value="NZ_FMYM01000005.1"/>
</dbReference>
<feature type="chain" id="PRO_5038697829" description="Outer membrane lipoprotein-sorting protein" evidence="1">
    <location>
        <begin position="19"/>
        <end position="343"/>
    </location>
</feature>
<accession>A0A1G6J0I6</accession>
<protein>
    <recommendedName>
        <fullName evidence="4">Outer membrane lipoprotein-sorting protein</fullName>
    </recommendedName>
</protein>
<evidence type="ECO:0008006" key="4">
    <source>
        <dbReference type="Google" id="ProtNLM"/>
    </source>
</evidence>